<dbReference type="PROSITE" id="PS51462">
    <property type="entry name" value="NUDIX"/>
    <property type="match status" value="1"/>
</dbReference>
<sequence length="154" mass="18096">MKASIPNQFTIRIYGIFSNSQNEVLVTDEFQLDTPMTKFPGGGLQFGEGPIDCLRREMREECQQEIEAITHYYTTHFYQKALFWDNHQLLSIYYKAKLLPPLQFKISEKAFDFGQFENGQQSFRWVKQEALNADEFTFPIDKHVATLLLNEKQK</sequence>
<feature type="domain" description="Nudix hydrolase" evidence="1">
    <location>
        <begin position="6"/>
        <end position="153"/>
    </location>
</feature>
<reference evidence="2 3" key="1">
    <citation type="submission" date="2016-10" db="EMBL/GenBank/DDBJ databases">
        <authorList>
            <person name="de Groot N.N."/>
        </authorList>
    </citation>
    <scope>NUCLEOTIDE SEQUENCE [LARGE SCALE GENOMIC DNA]</scope>
    <source>
        <strain evidence="2 3">CGMCC 1.9156</strain>
    </source>
</reference>
<dbReference type="AlphaFoldDB" id="A0A1I2LA01"/>
<evidence type="ECO:0000313" key="2">
    <source>
        <dbReference type="EMBL" id="SFF76202.1"/>
    </source>
</evidence>
<dbReference type="EMBL" id="FONW01000015">
    <property type="protein sequence ID" value="SFF76202.1"/>
    <property type="molecule type" value="Genomic_DNA"/>
</dbReference>
<dbReference type="Proteomes" id="UP000198964">
    <property type="component" value="Unassembled WGS sequence"/>
</dbReference>
<accession>A0A1I2LA01</accession>
<dbReference type="InterPro" id="IPR000086">
    <property type="entry name" value="NUDIX_hydrolase_dom"/>
</dbReference>
<name>A0A1I2LA01_9BACT</name>
<keyword evidence="3" id="KW-1185">Reference proteome</keyword>
<proteinExistence type="predicted"/>
<dbReference type="RefSeq" id="WP_093921484.1">
    <property type="nucleotide sequence ID" value="NZ_FONW01000015.1"/>
</dbReference>
<dbReference type="Pfam" id="PF00293">
    <property type="entry name" value="NUDIX"/>
    <property type="match status" value="1"/>
</dbReference>
<dbReference type="STRING" id="655355.SAMN05216283_11551"/>
<gene>
    <name evidence="2" type="ORF">SAMN05216283_11551</name>
</gene>
<dbReference type="InterPro" id="IPR015797">
    <property type="entry name" value="NUDIX_hydrolase-like_dom_sf"/>
</dbReference>
<protein>
    <submittedName>
        <fullName evidence="2">NUDIX domain-containing protein</fullName>
    </submittedName>
</protein>
<dbReference type="Gene3D" id="3.90.79.10">
    <property type="entry name" value="Nucleoside Triphosphate Pyrophosphohydrolase"/>
    <property type="match status" value="1"/>
</dbReference>
<evidence type="ECO:0000259" key="1">
    <source>
        <dbReference type="PROSITE" id="PS51462"/>
    </source>
</evidence>
<organism evidence="2 3">
    <name type="scientific">Sunxiuqinia elliptica</name>
    <dbReference type="NCBI Taxonomy" id="655355"/>
    <lineage>
        <taxon>Bacteria</taxon>
        <taxon>Pseudomonadati</taxon>
        <taxon>Bacteroidota</taxon>
        <taxon>Bacteroidia</taxon>
        <taxon>Marinilabiliales</taxon>
        <taxon>Prolixibacteraceae</taxon>
        <taxon>Sunxiuqinia</taxon>
    </lineage>
</organism>
<evidence type="ECO:0000313" key="3">
    <source>
        <dbReference type="Proteomes" id="UP000198964"/>
    </source>
</evidence>
<dbReference type="SUPFAM" id="SSF55811">
    <property type="entry name" value="Nudix"/>
    <property type="match status" value="1"/>
</dbReference>